<evidence type="ECO:0000313" key="2">
    <source>
        <dbReference type="EMBL" id="GBO15251.1"/>
    </source>
</evidence>
<protein>
    <submittedName>
        <fullName evidence="1">Uncharacterized protein</fullName>
    </submittedName>
</protein>
<reference evidence="1 3" key="1">
    <citation type="journal article" date="2019" name="Sci. Rep.">
        <title>Orb-weaving spider Araneus ventricosus genome elucidates the spidroin gene catalogue.</title>
        <authorList>
            <person name="Kono N."/>
            <person name="Nakamura H."/>
            <person name="Ohtoshi R."/>
            <person name="Moran D.A.P."/>
            <person name="Shinohara A."/>
            <person name="Yoshida Y."/>
            <person name="Fujiwara M."/>
            <person name="Mori M."/>
            <person name="Tomita M."/>
            <person name="Arakawa K."/>
        </authorList>
    </citation>
    <scope>NUCLEOTIDE SEQUENCE [LARGE SCALE GENOMIC DNA]</scope>
</reference>
<evidence type="ECO:0000313" key="1">
    <source>
        <dbReference type="EMBL" id="GBO15245.1"/>
    </source>
</evidence>
<dbReference type="EMBL" id="BGPR01039315">
    <property type="protein sequence ID" value="GBO15251.1"/>
    <property type="molecule type" value="Genomic_DNA"/>
</dbReference>
<dbReference type="EMBL" id="BGPR01039313">
    <property type="protein sequence ID" value="GBO15245.1"/>
    <property type="molecule type" value="Genomic_DNA"/>
</dbReference>
<proteinExistence type="predicted"/>
<dbReference type="Proteomes" id="UP000499080">
    <property type="component" value="Unassembled WGS sequence"/>
</dbReference>
<dbReference type="OrthoDB" id="6436235at2759"/>
<keyword evidence="3" id="KW-1185">Reference proteome</keyword>
<comment type="caution">
    <text evidence="1">The sequence shown here is derived from an EMBL/GenBank/DDBJ whole genome shotgun (WGS) entry which is preliminary data.</text>
</comment>
<dbReference type="AlphaFoldDB" id="A0A4Y2UQG8"/>
<organism evidence="1 3">
    <name type="scientific">Araneus ventricosus</name>
    <name type="common">Orbweaver spider</name>
    <name type="synonym">Epeira ventricosa</name>
    <dbReference type="NCBI Taxonomy" id="182803"/>
    <lineage>
        <taxon>Eukaryota</taxon>
        <taxon>Metazoa</taxon>
        <taxon>Ecdysozoa</taxon>
        <taxon>Arthropoda</taxon>
        <taxon>Chelicerata</taxon>
        <taxon>Arachnida</taxon>
        <taxon>Araneae</taxon>
        <taxon>Araneomorphae</taxon>
        <taxon>Entelegynae</taxon>
        <taxon>Araneoidea</taxon>
        <taxon>Araneidae</taxon>
        <taxon>Araneus</taxon>
    </lineage>
</organism>
<sequence length="135" mass="15251">MLKTKSRACFEKLCVELTQSNSFSLPYKLATNKLKRPLILRNVTRSDGRQTTSIKETVEVIVGALFPVDDINLETAAHKQSRDFIDGYQKDSLDPDFTNQEIMSVIRLMAKRKAPGLDNITVEIVEEIHKNVPSS</sequence>
<gene>
    <name evidence="2" type="ORF">AVEN_202768_1</name>
    <name evidence="1" type="ORF">AVEN_273357_1</name>
</gene>
<accession>A0A4Y2UQG8</accession>
<name>A0A4Y2UQG8_ARAVE</name>
<evidence type="ECO:0000313" key="3">
    <source>
        <dbReference type="Proteomes" id="UP000499080"/>
    </source>
</evidence>